<keyword evidence="5 8" id="KW-0285">Flavoprotein</keyword>
<evidence type="ECO:0000313" key="13">
    <source>
        <dbReference type="Proteomes" id="UP000199754"/>
    </source>
</evidence>
<evidence type="ECO:0000256" key="4">
    <source>
        <dbReference type="ARBA" id="ARBA00022456"/>
    </source>
</evidence>
<dbReference type="Gene3D" id="1.20.140.10">
    <property type="entry name" value="Butyryl-CoA Dehydrogenase, subunit A, domain 3"/>
    <property type="match status" value="1"/>
</dbReference>
<dbReference type="FunFam" id="1.20.140.10:FF:000001">
    <property type="entry name" value="Acyl-CoA dehydrogenase"/>
    <property type="match status" value="1"/>
</dbReference>
<dbReference type="PANTHER" id="PTHR43831">
    <property type="entry name" value="ISOBUTYRYL-COA DEHYDROGENASE"/>
    <property type="match status" value="1"/>
</dbReference>
<dbReference type="SUPFAM" id="SSF56645">
    <property type="entry name" value="Acyl-CoA dehydrogenase NM domain-like"/>
    <property type="match status" value="1"/>
</dbReference>
<dbReference type="SUPFAM" id="SSF47203">
    <property type="entry name" value="Acyl-CoA dehydrogenase C-terminal domain-like"/>
    <property type="match status" value="1"/>
</dbReference>
<comment type="pathway">
    <text evidence="2">Amino-acid degradation; L-valine degradation.</text>
</comment>
<keyword evidence="6 8" id="KW-0274">FAD</keyword>
<dbReference type="InterPro" id="IPR006091">
    <property type="entry name" value="Acyl-CoA_Oxase/DH_mid-dom"/>
</dbReference>
<evidence type="ECO:0000256" key="5">
    <source>
        <dbReference type="ARBA" id="ARBA00022630"/>
    </source>
</evidence>
<evidence type="ECO:0000313" key="12">
    <source>
        <dbReference type="EMBL" id="ASM71952.1"/>
    </source>
</evidence>
<dbReference type="FunFam" id="2.40.110.10:FF:000001">
    <property type="entry name" value="Acyl-CoA dehydrogenase, mitochondrial"/>
    <property type="match status" value="1"/>
</dbReference>
<evidence type="ECO:0000256" key="6">
    <source>
        <dbReference type="ARBA" id="ARBA00022827"/>
    </source>
</evidence>
<evidence type="ECO:0000256" key="8">
    <source>
        <dbReference type="RuleBase" id="RU362125"/>
    </source>
</evidence>
<dbReference type="EC" id="1.3.1.95" evidence="12"/>
<dbReference type="GO" id="GO:0050660">
    <property type="term" value="F:flavin adenine dinucleotide binding"/>
    <property type="evidence" value="ECO:0007669"/>
    <property type="project" value="InterPro"/>
</dbReference>
<dbReference type="PIRSF" id="PIRSF016578">
    <property type="entry name" value="HsaA"/>
    <property type="match status" value="1"/>
</dbReference>
<feature type="domain" description="Acyl-CoA oxidase/dehydrogenase middle" evidence="10">
    <location>
        <begin position="122"/>
        <end position="215"/>
    </location>
</feature>
<dbReference type="GO" id="GO:0043958">
    <property type="term" value="F:acryloyl-CoA reductase (NADH) activity"/>
    <property type="evidence" value="ECO:0007669"/>
    <property type="project" value="UniProtKB-EC"/>
</dbReference>
<dbReference type="eggNOG" id="COG1960">
    <property type="taxonomic scope" value="Bacteria"/>
</dbReference>
<gene>
    <name evidence="12" type="primary">acrC</name>
    <name evidence="12" type="ORF">SULPSESMR1_01127</name>
</gene>
<keyword evidence="7 8" id="KW-0560">Oxidoreductase</keyword>
<dbReference type="Gene3D" id="1.10.540.10">
    <property type="entry name" value="Acyl-CoA dehydrogenase/oxidase, N-terminal domain"/>
    <property type="match status" value="1"/>
</dbReference>
<dbReference type="GO" id="GO:0003995">
    <property type="term" value="F:acyl-CoA dehydrogenase activity"/>
    <property type="evidence" value="ECO:0007669"/>
    <property type="project" value="InterPro"/>
</dbReference>
<dbReference type="OrthoDB" id="9775090at2"/>
<evidence type="ECO:0000259" key="11">
    <source>
        <dbReference type="Pfam" id="PF02771"/>
    </source>
</evidence>
<dbReference type="Pfam" id="PF02771">
    <property type="entry name" value="Acyl-CoA_dh_N"/>
    <property type="match status" value="1"/>
</dbReference>
<dbReference type="InterPro" id="IPR052547">
    <property type="entry name" value="Mito_Isobutyryl-CoADH"/>
</dbReference>
<reference evidence="12 13" key="1">
    <citation type="submission" date="2017-07" db="EMBL/GenBank/DDBJ databases">
        <title>Genome Sequence of Sulfitobacter pseudonitzschiae Strain SMR1 Isolated from a culture of the Diatom Skeletonema marinoi.</title>
        <authorList>
            <person name="Topel M."/>
            <person name="Pinder M.I.M."/>
            <person name="Johansson O.N."/>
            <person name="Kourtchenko O."/>
            <person name="Godhe A."/>
            <person name="Clarke A.K."/>
        </authorList>
    </citation>
    <scope>NUCLEOTIDE SEQUENCE [LARGE SCALE GENOMIC DNA]</scope>
    <source>
        <strain evidence="12 13">SMR1</strain>
    </source>
</reference>
<evidence type="ECO:0000256" key="1">
    <source>
        <dbReference type="ARBA" id="ARBA00001974"/>
    </source>
</evidence>
<evidence type="ECO:0000256" key="3">
    <source>
        <dbReference type="ARBA" id="ARBA00009347"/>
    </source>
</evidence>
<dbReference type="InterPro" id="IPR036250">
    <property type="entry name" value="AcylCo_DH-like_C"/>
</dbReference>
<feature type="domain" description="Acyl-CoA dehydrogenase/oxidase N-terminal" evidence="11">
    <location>
        <begin position="6"/>
        <end position="116"/>
    </location>
</feature>
<dbReference type="GO" id="GO:0009083">
    <property type="term" value="P:branched-chain amino acid catabolic process"/>
    <property type="evidence" value="ECO:0007669"/>
    <property type="project" value="UniProtKB-KW"/>
</dbReference>
<proteinExistence type="inferred from homology"/>
<evidence type="ECO:0000259" key="10">
    <source>
        <dbReference type="Pfam" id="PF02770"/>
    </source>
</evidence>
<dbReference type="AlphaFoldDB" id="A0A221JYY3"/>
<dbReference type="InterPro" id="IPR009075">
    <property type="entry name" value="AcylCo_DH/oxidase_C"/>
</dbReference>
<evidence type="ECO:0000259" key="9">
    <source>
        <dbReference type="Pfam" id="PF00441"/>
    </source>
</evidence>
<dbReference type="Pfam" id="PF02770">
    <property type="entry name" value="Acyl-CoA_dh_M"/>
    <property type="match status" value="1"/>
</dbReference>
<dbReference type="InterPro" id="IPR009100">
    <property type="entry name" value="AcylCoA_DH/oxidase_NM_dom_sf"/>
</dbReference>
<comment type="cofactor">
    <cofactor evidence="1 8">
        <name>FAD</name>
        <dbReference type="ChEBI" id="CHEBI:57692"/>
    </cofactor>
</comment>
<keyword evidence="4" id="KW-0101">Branched-chain amino acid catabolism</keyword>
<comment type="similarity">
    <text evidence="3 8">Belongs to the acyl-CoA dehydrogenase family.</text>
</comment>
<dbReference type="Gene3D" id="2.40.110.10">
    <property type="entry name" value="Butyryl-CoA Dehydrogenase, subunit A, domain 2"/>
    <property type="match status" value="1"/>
</dbReference>
<accession>A0A221JYY3</accession>
<name>A0A221JYY3_9RHOB</name>
<dbReference type="PANTHER" id="PTHR43831:SF1">
    <property type="entry name" value="ISOBUTYRYL-COA DEHYDROGENASE, MITOCHONDRIAL"/>
    <property type="match status" value="1"/>
</dbReference>
<protein>
    <submittedName>
        <fullName evidence="12">Acryloyl-CoA reductase (NADH)</fullName>
        <ecNumber evidence="12">1.3.1.95</ecNumber>
    </submittedName>
</protein>
<dbReference type="STRING" id="1402135.SAMN05444149_101431"/>
<dbReference type="InterPro" id="IPR037069">
    <property type="entry name" value="AcylCoA_DH/ox_N_sf"/>
</dbReference>
<keyword evidence="13" id="KW-1185">Reference proteome</keyword>
<dbReference type="InterPro" id="IPR046373">
    <property type="entry name" value="Acyl-CoA_Oxase/DH_mid-dom_sf"/>
</dbReference>
<sequence length="380" mass="40898">MDFALTDEQSAIFDMAYGFGQDAIAPHARDWEAQGTIPKDLWPQVGELGFGGLYVSEDAGGAGLGRLDATLVFEALSMACPSVAAFLSIHNMCARMIDSFASDEMKARVLPDVIAMNTVLSYCLTEPGSGSDAAALKTRAERTNEGYSLNGTKAFISGGGYSDAYVCMVRTGDAGAGGVSTVYVKDGTKGLSFGALEDKMGWRSQPTAQVQFDNCNISSTDLIGEEGKGFKYAMMGLDGGRLNIAACSLGAAQTALTATLNYMGERKAFGQSIDQFQGLQWRLADMEIELQAARVFLRQAAWKMDQGAPDATKFCAMAKKFVTDTGSKVVDQCLQLHGGYGYLADYGIEKLVRDLRVHQILEGTNEIMRVIVARDMLKNR</sequence>
<dbReference type="EMBL" id="CP022415">
    <property type="protein sequence ID" value="ASM71952.1"/>
    <property type="molecule type" value="Genomic_DNA"/>
</dbReference>
<dbReference type="KEGG" id="spse:SULPSESMR1_01127"/>
<evidence type="ECO:0000256" key="2">
    <source>
        <dbReference type="ARBA" id="ARBA00005109"/>
    </source>
</evidence>
<dbReference type="RefSeq" id="WP_089419924.1">
    <property type="nucleotide sequence ID" value="NZ_CP022415.1"/>
</dbReference>
<dbReference type="PROSITE" id="PS00072">
    <property type="entry name" value="ACYL_COA_DH_1"/>
    <property type="match status" value="1"/>
</dbReference>
<dbReference type="InterPro" id="IPR006089">
    <property type="entry name" value="Acyl-CoA_DH_CS"/>
</dbReference>
<evidence type="ECO:0000256" key="7">
    <source>
        <dbReference type="ARBA" id="ARBA00023002"/>
    </source>
</evidence>
<dbReference type="Proteomes" id="UP000199754">
    <property type="component" value="Chromosome"/>
</dbReference>
<organism evidence="12 13">
    <name type="scientific">Pseudosulfitobacter pseudonitzschiae</name>
    <dbReference type="NCBI Taxonomy" id="1402135"/>
    <lineage>
        <taxon>Bacteria</taxon>
        <taxon>Pseudomonadati</taxon>
        <taxon>Pseudomonadota</taxon>
        <taxon>Alphaproteobacteria</taxon>
        <taxon>Rhodobacterales</taxon>
        <taxon>Roseobacteraceae</taxon>
        <taxon>Pseudosulfitobacter</taxon>
    </lineage>
</organism>
<dbReference type="Pfam" id="PF00441">
    <property type="entry name" value="Acyl-CoA_dh_1"/>
    <property type="match status" value="1"/>
</dbReference>
<feature type="domain" description="Acyl-CoA dehydrogenase/oxidase C-terminal" evidence="9">
    <location>
        <begin position="227"/>
        <end position="376"/>
    </location>
</feature>
<dbReference type="InterPro" id="IPR013786">
    <property type="entry name" value="AcylCoA_DH/ox_N"/>
</dbReference>
<dbReference type="PROSITE" id="PS00073">
    <property type="entry name" value="ACYL_COA_DH_2"/>
    <property type="match status" value="1"/>
</dbReference>